<keyword evidence="2" id="KW-1185">Reference proteome</keyword>
<dbReference type="Proteomes" id="UP001065174">
    <property type="component" value="Chromosome"/>
</dbReference>
<dbReference type="EMBL" id="CP106679">
    <property type="protein sequence ID" value="UXP31856.1"/>
    <property type="molecule type" value="Genomic_DNA"/>
</dbReference>
<dbReference type="SUPFAM" id="SSF158682">
    <property type="entry name" value="TerB-like"/>
    <property type="match status" value="1"/>
</dbReference>
<reference evidence="1" key="1">
    <citation type="submission" date="2022-09" db="EMBL/GenBank/DDBJ databases">
        <title>Comparative genomics and taxonomic characterization of three novel marine species of genus Reichenbachiella exhibiting antioxidant and polysaccharide degradation activities.</title>
        <authorList>
            <person name="Muhammad N."/>
            <person name="Lee Y.-J."/>
            <person name="Ko J."/>
            <person name="Kim S.-G."/>
        </authorList>
    </citation>
    <scope>NUCLEOTIDE SEQUENCE</scope>
    <source>
        <strain evidence="1">BKB1-1</strain>
    </source>
</reference>
<evidence type="ECO:0000313" key="2">
    <source>
        <dbReference type="Proteomes" id="UP001065174"/>
    </source>
</evidence>
<dbReference type="CDD" id="cd07177">
    <property type="entry name" value="terB_like"/>
    <property type="match status" value="1"/>
</dbReference>
<accession>A0ABY6CMX8</accession>
<proteinExistence type="predicted"/>
<dbReference type="InterPro" id="IPR029024">
    <property type="entry name" value="TerB-like"/>
</dbReference>
<organism evidence="1 2">
    <name type="scientific">Reichenbachiella agarivorans</name>
    <dbReference type="NCBI Taxonomy" id="2979464"/>
    <lineage>
        <taxon>Bacteria</taxon>
        <taxon>Pseudomonadati</taxon>
        <taxon>Bacteroidota</taxon>
        <taxon>Cytophagia</taxon>
        <taxon>Cytophagales</taxon>
        <taxon>Reichenbachiellaceae</taxon>
        <taxon>Reichenbachiella</taxon>
    </lineage>
</organism>
<sequence length="138" mass="15719">MSHMPDVKEHLSLLVRLSKVDNFIAEPEAKLIHYIGSLHGLTEDDIEMIIDNPLPIAEMNTLQADTKFEYLFNLVQLMKVDGKVFQSEIDFCERIAIKLGYKPAVIADLSAYIYSDPNISTNRNFLRSIADEHLIPTK</sequence>
<name>A0ABY6CMX8_9BACT</name>
<evidence type="ECO:0000313" key="1">
    <source>
        <dbReference type="EMBL" id="UXP31856.1"/>
    </source>
</evidence>
<protein>
    <submittedName>
        <fullName evidence="1">TerB family tellurite resistance protein</fullName>
    </submittedName>
</protein>
<dbReference type="Gene3D" id="1.10.3680.10">
    <property type="entry name" value="TerB-like"/>
    <property type="match status" value="1"/>
</dbReference>
<dbReference type="RefSeq" id="WP_262309295.1">
    <property type="nucleotide sequence ID" value="NZ_CP106679.1"/>
</dbReference>
<gene>
    <name evidence="1" type="ORF">N6H18_16025</name>
</gene>